<dbReference type="InterPro" id="IPR007396">
    <property type="entry name" value="TR_PAI2-type"/>
</dbReference>
<protein>
    <submittedName>
        <fullName evidence="2">Negative transcriptional regulator, PaiB family</fullName>
    </submittedName>
</protein>
<gene>
    <name evidence="2" type="ORF">FF36_00342</name>
</gene>
<feature type="region of interest" description="Disordered" evidence="1">
    <location>
        <begin position="198"/>
        <end position="232"/>
    </location>
</feature>
<proteinExistence type="predicted"/>
<evidence type="ECO:0000313" key="3">
    <source>
        <dbReference type="Proteomes" id="UP000032545"/>
    </source>
</evidence>
<dbReference type="InterPro" id="IPR012349">
    <property type="entry name" value="Split_barrel_FMN-bd"/>
</dbReference>
<dbReference type="SUPFAM" id="SSF50475">
    <property type="entry name" value="FMN-binding split barrel"/>
    <property type="match status" value="1"/>
</dbReference>
<dbReference type="PIRSF" id="PIRSF010372">
    <property type="entry name" value="PaiB"/>
    <property type="match status" value="1"/>
</dbReference>
<organism evidence="2 3">
    <name type="scientific">Frankia torreyi</name>
    <dbReference type="NCBI Taxonomy" id="1856"/>
    <lineage>
        <taxon>Bacteria</taxon>
        <taxon>Bacillati</taxon>
        <taxon>Actinomycetota</taxon>
        <taxon>Actinomycetes</taxon>
        <taxon>Frankiales</taxon>
        <taxon>Frankiaceae</taxon>
        <taxon>Frankia</taxon>
    </lineage>
</organism>
<dbReference type="Gene3D" id="2.30.110.10">
    <property type="entry name" value="Electron Transport, Fmn-binding Protein, Chain A"/>
    <property type="match status" value="1"/>
</dbReference>
<dbReference type="PANTHER" id="PTHR35802:SF1">
    <property type="entry name" value="PROTEASE SYNTHASE AND SPORULATION PROTEIN PAI 2"/>
    <property type="match status" value="1"/>
</dbReference>
<comment type="caution">
    <text evidence="2">The sequence shown here is derived from an EMBL/GenBank/DDBJ whole genome shotgun (WGS) entry which is preliminary data.</text>
</comment>
<name>A0A0D8BMI8_9ACTN</name>
<reference evidence="3" key="1">
    <citation type="submission" date="2015-02" db="EMBL/GenBank/DDBJ databases">
        <title>Draft Genome of Frankia sp. CpI1-S.</title>
        <authorList>
            <person name="Oshone R.T."/>
            <person name="Ngom M."/>
            <person name="Ghodhbane-Gtari F."/>
            <person name="Gtari M."/>
            <person name="Morris K."/>
            <person name="Thomas K."/>
            <person name="Sen A."/>
            <person name="Tisa L.S."/>
        </authorList>
    </citation>
    <scope>NUCLEOTIDE SEQUENCE [LARGE SCALE GENOMIC DNA]</scope>
    <source>
        <strain evidence="3">CpI1-S</strain>
    </source>
</reference>
<dbReference type="Pfam" id="PF04299">
    <property type="entry name" value="FMN_bind_2"/>
    <property type="match status" value="1"/>
</dbReference>
<dbReference type="PANTHER" id="PTHR35802">
    <property type="entry name" value="PROTEASE SYNTHASE AND SPORULATION PROTEIN PAI 2"/>
    <property type="match status" value="1"/>
</dbReference>
<sequence>MYVPAPFAANAQAIAEILAHPGAADLVTVTATGPTASVVPFVLDPDRGPRGALLGHLARGNDQWRTGRDGPALVIVGGPDAYISPSWYAAKAEHGRVVPTWDYLRVHVHGRLRVHDDPAWLADVLRCLTDTHEAAHAEPWSVDDAPPDYLATMLRAVVGIEVLIERVEAAVKLSQNRPPADVDGVLAGLRARGEHATADAVAHHRPPIPPTEATEATEATQPTAPIPPAAGG</sequence>
<dbReference type="RefSeq" id="WP_236705910.1">
    <property type="nucleotide sequence ID" value="NZ_JYFN01000002.1"/>
</dbReference>
<accession>A0A0D8BMI8</accession>
<dbReference type="Proteomes" id="UP000032545">
    <property type="component" value="Unassembled WGS sequence"/>
</dbReference>
<evidence type="ECO:0000313" key="2">
    <source>
        <dbReference type="EMBL" id="KJE25209.1"/>
    </source>
</evidence>
<dbReference type="PATRIC" id="fig|1502723.3.peg.385"/>
<keyword evidence="3" id="KW-1185">Reference proteome</keyword>
<reference evidence="2 3" key="2">
    <citation type="journal article" date="2016" name="Genome Announc.">
        <title>Permanent Draft Genome Sequences for Two Variants of Frankia sp. Strain CpI1, the First Frankia Strain Isolated from Root Nodules of Comptonia peregrina.</title>
        <authorList>
            <person name="Oshone R."/>
            <person name="Hurst S.G.IV."/>
            <person name="Abebe-Akele F."/>
            <person name="Simpson S."/>
            <person name="Morris K."/>
            <person name="Thomas W.K."/>
            <person name="Tisa L.S."/>
        </authorList>
    </citation>
    <scope>NUCLEOTIDE SEQUENCE [LARGE SCALE GENOMIC DNA]</scope>
    <source>
        <strain evidence="3">CpI1-S</strain>
    </source>
</reference>
<dbReference type="EMBL" id="JYFN01000002">
    <property type="protein sequence ID" value="KJE25209.1"/>
    <property type="molecule type" value="Genomic_DNA"/>
</dbReference>
<feature type="compositionally biased region" description="Low complexity" evidence="1">
    <location>
        <begin position="211"/>
        <end position="223"/>
    </location>
</feature>
<evidence type="ECO:0000256" key="1">
    <source>
        <dbReference type="SAM" id="MobiDB-lite"/>
    </source>
</evidence>
<dbReference type="AlphaFoldDB" id="A0A0D8BMI8"/>